<reference evidence="2 3" key="1">
    <citation type="journal article" date="2015" name="Nature">
        <title>rRNA introns, odd ribosomes, and small enigmatic genomes across a large radiation of phyla.</title>
        <authorList>
            <person name="Brown C.T."/>
            <person name="Hug L.A."/>
            <person name="Thomas B.C."/>
            <person name="Sharon I."/>
            <person name="Castelle C.J."/>
            <person name="Singh A."/>
            <person name="Wilkins M.J."/>
            <person name="Williams K.H."/>
            <person name="Banfield J.F."/>
        </authorList>
    </citation>
    <scope>NUCLEOTIDE SEQUENCE [LARGE SCALE GENOMIC DNA]</scope>
</reference>
<name>A0A0G1R5I5_9BACT</name>
<dbReference type="EMBL" id="LCLM01000043">
    <property type="protein sequence ID" value="KKU16125.1"/>
    <property type="molecule type" value="Genomic_DNA"/>
</dbReference>
<dbReference type="Gene3D" id="3.30.160.250">
    <property type="match status" value="1"/>
</dbReference>
<organism evidence="2 3">
    <name type="scientific">Candidatus Woesebacteria bacterium GW2011_GWC2_45_9</name>
    <dbReference type="NCBI Taxonomy" id="1618589"/>
    <lineage>
        <taxon>Bacteria</taxon>
        <taxon>Candidatus Woeseibacteriota</taxon>
    </lineage>
</organism>
<dbReference type="SUPFAM" id="SSF143100">
    <property type="entry name" value="TTHA1013/TTHA0281-like"/>
    <property type="match status" value="1"/>
</dbReference>
<dbReference type="InterPro" id="IPR035069">
    <property type="entry name" value="TTHA1013/TTHA0281-like"/>
</dbReference>
<dbReference type="InterPro" id="IPR051404">
    <property type="entry name" value="TA_system_antitoxin"/>
</dbReference>
<dbReference type="STRING" id="1618589.UX25_C0043G0009"/>
<dbReference type="Pfam" id="PF15919">
    <property type="entry name" value="HicB_lk_antitox"/>
    <property type="match status" value="1"/>
</dbReference>
<dbReference type="AlphaFoldDB" id="A0A0G1R5I5"/>
<protein>
    <recommendedName>
        <fullName evidence="1">HicB-like antitoxin of toxin-antitoxin system domain-containing protein</fullName>
    </recommendedName>
</protein>
<feature type="domain" description="HicB-like antitoxin of toxin-antitoxin system" evidence="1">
    <location>
        <begin position="13"/>
        <end position="61"/>
    </location>
</feature>
<comment type="caution">
    <text evidence="2">The sequence shown here is derived from an EMBL/GenBank/DDBJ whole genome shotgun (WGS) entry which is preliminary data.</text>
</comment>
<proteinExistence type="predicted"/>
<sequence length="85" mass="9479">MVSKKKIKILEYNAIFTPEEGGGYSVSVPDLPGCHTQGDNFEKAKANIAEAIELYLEDADEELYHETPEDARKKFMASVSVRINS</sequence>
<gene>
    <name evidence="2" type="ORF">UX25_C0043G0009</name>
</gene>
<dbReference type="PANTHER" id="PTHR34504:SF2">
    <property type="entry name" value="UPF0150 PROTEIN SSL0259"/>
    <property type="match status" value="1"/>
</dbReference>
<evidence type="ECO:0000313" key="2">
    <source>
        <dbReference type="EMBL" id="KKU16125.1"/>
    </source>
</evidence>
<accession>A0A0G1R5I5</accession>
<dbReference type="Proteomes" id="UP000034922">
    <property type="component" value="Unassembled WGS sequence"/>
</dbReference>
<evidence type="ECO:0000313" key="3">
    <source>
        <dbReference type="Proteomes" id="UP000034922"/>
    </source>
</evidence>
<dbReference type="PANTHER" id="PTHR34504">
    <property type="entry name" value="ANTITOXIN HICB"/>
    <property type="match status" value="1"/>
</dbReference>
<dbReference type="InterPro" id="IPR031807">
    <property type="entry name" value="HicB-like"/>
</dbReference>
<evidence type="ECO:0000259" key="1">
    <source>
        <dbReference type="Pfam" id="PF15919"/>
    </source>
</evidence>